<organism evidence="1 2">
    <name type="scientific">Parasutterella excrementihominis</name>
    <dbReference type="NCBI Taxonomy" id="487175"/>
    <lineage>
        <taxon>Bacteria</taxon>
        <taxon>Pseudomonadati</taxon>
        <taxon>Pseudomonadota</taxon>
        <taxon>Betaproteobacteria</taxon>
        <taxon>Burkholderiales</taxon>
        <taxon>Sutterellaceae</taxon>
        <taxon>Parasutterella</taxon>
    </lineage>
</organism>
<name>A0A6I3S0G4_9BURK</name>
<proteinExistence type="predicted"/>
<comment type="caution">
    <text evidence="1">The sequence shown here is derived from an EMBL/GenBank/DDBJ whole genome shotgun (WGS) entry which is preliminary data.</text>
</comment>
<dbReference type="EMBL" id="WNCL01000018">
    <property type="protein sequence ID" value="MTU43406.1"/>
    <property type="molecule type" value="Genomic_DNA"/>
</dbReference>
<dbReference type="Proteomes" id="UP000462362">
    <property type="component" value="Unassembled WGS sequence"/>
</dbReference>
<evidence type="ECO:0000313" key="2">
    <source>
        <dbReference type="Proteomes" id="UP000462362"/>
    </source>
</evidence>
<evidence type="ECO:0000313" key="1">
    <source>
        <dbReference type="EMBL" id="MTU43406.1"/>
    </source>
</evidence>
<evidence type="ECO:0008006" key="3">
    <source>
        <dbReference type="Google" id="ProtNLM"/>
    </source>
</evidence>
<dbReference type="RefSeq" id="WP_021867970.1">
    <property type="nucleotide sequence ID" value="NZ_CAMSPD010000001.1"/>
</dbReference>
<accession>A0A6I3S0G4</accession>
<sequence>MVSKRLLLTAAALAALALAGCSSTGPHSAFTPHVDRAGLDPLLDAPLRTETVCKGAGLFTAGTKLGGFSFECPDLDVVATLNELRDAGWRVEKMHIGRQTIENDESGTPLSATMRKVY</sequence>
<protein>
    <recommendedName>
        <fullName evidence="3">Lipoprotein</fullName>
    </recommendedName>
</protein>
<dbReference type="PROSITE" id="PS51257">
    <property type="entry name" value="PROKAR_LIPOPROTEIN"/>
    <property type="match status" value="1"/>
</dbReference>
<reference evidence="1 2" key="1">
    <citation type="journal article" date="2019" name="Nat. Med.">
        <title>A library of human gut bacterial isolates paired with longitudinal multiomics data enables mechanistic microbiome research.</title>
        <authorList>
            <person name="Poyet M."/>
            <person name="Groussin M."/>
            <person name="Gibbons S.M."/>
            <person name="Avila-Pacheco J."/>
            <person name="Jiang X."/>
            <person name="Kearney S.M."/>
            <person name="Perrotta A.R."/>
            <person name="Berdy B."/>
            <person name="Zhao S."/>
            <person name="Lieberman T.D."/>
            <person name="Swanson P.K."/>
            <person name="Smith M."/>
            <person name="Roesemann S."/>
            <person name="Alexander J.E."/>
            <person name="Rich S.A."/>
            <person name="Livny J."/>
            <person name="Vlamakis H."/>
            <person name="Clish C."/>
            <person name="Bullock K."/>
            <person name="Deik A."/>
            <person name="Scott J."/>
            <person name="Pierce K.A."/>
            <person name="Xavier R.J."/>
            <person name="Alm E.J."/>
        </authorList>
    </citation>
    <scope>NUCLEOTIDE SEQUENCE [LARGE SCALE GENOMIC DNA]</scope>
    <source>
        <strain evidence="1 2">BIOML-A2</strain>
    </source>
</reference>
<gene>
    <name evidence="1" type="ORF">GMD42_07185</name>
</gene>
<dbReference type="AlphaFoldDB" id="A0A6I3S0G4"/>